<dbReference type="SUPFAM" id="SSF46785">
    <property type="entry name" value="Winged helix' DNA-binding domain"/>
    <property type="match status" value="1"/>
</dbReference>
<dbReference type="AlphaFoldDB" id="A0A832YYG6"/>
<evidence type="ECO:0008006" key="3">
    <source>
        <dbReference type="Google" id="ProtNLM"/>
    </source>
</evidence>
<proteinExistence type="predicted"/>
<evidence type="ECO:0000313" key="2">
    <source>
        <dbReference type="Proteomes" id="UP000605805"/>
    </source>
</evidence>
<accession>A0A832YYG6</accession>
<name>A0A832YYG6_9CREN</name>
<dbReference type="EMBL" id="DQTV01000015">
    <property type="protein sequence ID" value="HIP56586.1"/>
    <property type="molecule type" value="Genomic_DNA"/>
</dbReference>
<gene>
    <name evidence="1" type="ORF">EYH02_00735</name>
</gene>
<dbReference type="Gene3D" id="1.10.10.10">
    <property type="entry name" value="Winged helix-like DNA-binding domain superfamily/Winged helix DNA-binding domain"/>
    <property type="match status" value="1"/>
</dbReference>
<dbReference type="Proteomes" id="UP000605805">
    <property type="component" value="Unassembled WGS sequence"/>
</dbReference>
<comment type="caution">
    <text evidence="1">The sequence shown here is derived from an EMBL/GenBank/DDBJ whole genome shotgun (WGS) entry which is preliminary data.</text>
</comment>
<dbReference type="InterPro" id="IPR036388">
    <property type="entry name" value="WH-like_DNA-bd_sf"/>
</dbReference>
<evidence type="ECO:0000313" key="1">
    <source>
        <dbReference type="EMBL" id="HIP56586.1"/>
    </source>
</evidence>
<reference evidence="1" key="1">
    <citation type="journal article" date="2020" name="ISME J.">
        <title>Gammaproteobacteria mediating utilization of methyl-, sulfur- and petroleum organic compounds in deep ocean hydrothermal plumes.</title>
        <authorList>
            <person name="Zhou Z."/>
            <person name="Liu Y."/>
            <person name="Pan J."/>
            <person name="Cron B.R."/>
            <person name="Toner B.M."/>
            <person name="Anantharaman K."/>
            <person name="Breier J.A."/>
            <person name="Dick G.J."/>
            <person name="Li M."/>
        </authorList>
    </citation>
    <scope>NUCLEOTIDE SEQUENCE</scope>
    <source>
        <strain evidence="1">SZUA-1435</strain>
    </source>
</reference>
<sequence length="111" mass="12878">MSVQDMLLNESDELSSQRMEVLKLLSSRCTWLILAILKERKSGMINITALVNKLNSNYRTVNKCIEHMKKLGLVEDYKIGRLRLIKVNENSELLKRMFELLEISALPKEGR</sequence>
<dbReference type="InterPro" id="IPR036390">
    <property type="entry name" value="WH_DNA-bd_sf"/>
</dbReference>
<protein>
    <recommendedName>
        <fullName evidence="3">ArsR family transcriptional regulator</fullName>
    </recommendedName>
</protein>
<organism evidence="1 2">
    <name type="scientific">Ignisphaera aggregans</name>
    <dbReference type="NCBI Taxonomy" id="334771"/>
    <lineage>
        <taxon>Archaea</taxon>
        <taxon>Thermoproteota</taxon>
        <taxon>Thermoprotei</taxon>
        <taxon>Desulfurococcales</taxon>
        <taxon>Desulfurococcaceae</taxon>
        <taxon>Ignisphaera</taxon>
    </lineage>
</organism>